<dbReference type="EMBL" id="KV417481">
    <property type="protein sequence ID" value="KZP33999.1"/>
    <property type="molecule type" value="Genomic_DNA"/>
</dbReference>
<reference evidence="1 2" key="1">
    <citation type="journal article" date="2016" name="Mol. Biol. Evol.">
        <title>Comparative Genomics of Early-Diverging Mushroom-Forming Fungi Provides Insights into the Origins of Lignocellulose Decay Capabilities.</title>
        <authorList>
            <person name="Nagy L.G."/>
            <person name="Riley R."/>
            <person name="Tritt A."/>
            <person name="Adam C."/>
            <person name="Daum C."/>
            <person name="Floudas D."/>
            <person name="Sun H."/>
            <person name="Yadav J.S."/>
            <person name="Pangilinan J."/>
            <person name="Larsson K.H."/>
            <person name="Matsuura K."/>
            <person name="Barry K."/>
            <person name="Labutti K."/>
            <person name="Kuo R."/>
            <person name="Ohm R.A."/>
            <person name="Bhattacharya S.S."/>
            <person name="Shirouzu T."/>
            <person name="Yoshinaga Y."/>
            <person name="Martin F.M."/>
            <person name="Grigoriev I.V."/>
            <person name="Hibbett D.S."/>
        </authorList>
    </citation>
    <scope>NUCLEOTIDE SEQUENCE [LARGE SCALE GENOMIC DNA]</scope>
    <source>
        <strain evidence="1 2">CBS 109695</strain>
    </source>
</reference>
<evidence type="ECO:0000313" key="2">
    <source>
        <dbReference type="Proteomes" id="UP000076532"/>
    </source>
</evidence>
<name>A0A166WQK3_9AGAM</name>
<evidence type="ECO:0000313" key="1">
    <source>
        <dbReference type="EMBL" id="KZP33999.1"/>
    </source>
</evidence>
<keyword evidence="2" id="KW-1185">Reference proteome</keyword>
<protein>
    <submittedName>
        <fullName evidence="1">Uncharacterized protein</fullName>
    </submittedName>
</protein>
<proteinExistence type="predicted"/>
<dbReference type="AlphaFoldDB" id="A0A166WQK3"/>
<sequence>MLYIEIARHDNTPVPTLEGLFKHWWGNVAWHSSSVIALDNVDNLLGVELEVRLFILPLIQIPFKYDTSRSSS</sequence>
<organism evidence="1 2">
    <name type="scientific">Athelia psychrophila</name>
    <dbReference type="NCBI Taxonomy" id="1759441"/>
    <lineage>
        <taxon>Eukaryota</taxon>
        <taxon>Fungi</taxon>
        <taxon>Dikarya</taxon>
        <taxon>Basidiomycota</taxon>
        <taxon>Agaricomycotina</taxon>
        <taxon>Agaricomycetes</taxon>
        <taxon>Agaricomycetidae</taxon>
        <taxon>Atheliales</taxon>
        <taxon>Atheliaceae</taxon>
        <taxon>Athelia</taxon>
    </lineage>
</organism>
<dbReference type="Proteomes" id="UP000076532">
    <property type="component" value="Unassembled WGS sequence"/>
</dbReference>
<accession>A0A166WQK3</accession>
<gene>
    <name evidence="1" type="ORF">FIBSPDRAFT_847131</name>
</gene>